<name>A0A545AYI5_9ACTN</name>
<sequence>MIRAELTKLFSLRSTAILLGLSVLAAAGLSALLGSAMRDVPDERFDPLFASFYGMTVAQLALVVFAVQAIGSEYRSGTIRWSLLAVPRRGSFYAAKAVATFALLAATALVMVPATFVPAQIALAGRGIGPADADAPEALAGAWIYLVLLGLFAFGVATALRNPVVSLGILLPLLLLGSQGLGNVPGINVVTQYLPDQLGWVILHLAGPQDDPRWARSYGPWTGLGLLAVWTLAALAAGYVVLRRRDA</sequence>
<evidence type="ECO:0000256" key="1">
    <source>
        <dbReference type="SAM" id="Phobius"/>
    </source>
</evidence>
<organism evidence="2 3">
    <name type="scientific">Cryptosporangium phraense</name>
    <dbReference type="NCBI Taxonomy" id="2593070"/>
    <lineage>
        <taxon>Bacteria</taxon>
        <taxon>Bacillati</taxon>
        <taxon>Actinomycetota</taxon>
        <taxon>Actinomycetes</taxon>
        <taxon>Cryptosporangiales</taxon>
        <taxon>Cryptosporangiaceae</taxon>
        <taxon>Cryptosporangium</taxon>
    </lineage>
</organism>
<accession>A0A545AYI5</accession>
<feature type="transmembrane region" description="Helical" evidence="1">
    <location>
        <begin position="164"/>
        <end position="182"/>
    </location>
</feature>
<reference evidence="2 3" key="1">
    <citation type="submission" date="2019-07" db="EMBL/GenBank/DDBJ databases">
        <title>Cryptosporangium phraense sp. nov., isolated from plant litter.</title>
        <authorList>
            <person name="Suriyachadkun C."/>
        </authorList>
    </citation>
    <scope>NUCLEOTIDE SEQUENCE [LARGE SCALE GENOMIC DNA]</scope>
    <source>
        <strain evidence="2 3">A-T 5661</strain>
    </source>
</reference>
<keyword evidence="1" id="KW-1133">Transmembrane helix</keyword>
<evidence type="ECO:0000313" key="3">
    <source>
        <dbReference type="Proteomes" id="UP000317982"/>
    </source>
</evidence>
<comment type="caution">
    <text evidence="2">The sequence shown here is derived from an EMBL/GenBank/DDBJ whole genome shotgun (WGS) entry which is preliminary data.</text>
</comment>
<keyword evidence="1" id="KW-0812">Transmembrane</keyword>
<keyword evidence="1" id="KW-0472">Membrane</keyword>
<proteinExistence type="predicted"/>
<dbReference type="OrthoDB" id="3297477at2"/>
<feature type="transmembrane region" description="Helical" evidence="1">
    <location>
        <begin position="48"/>
        <end position="71"/>
    </location>
</feature>
<feature type="transmembrane region" description="Helical" evidence="1">
    <location>
        <begin position="138"/>
        <end position="157"/>
    </location>
</feature>
<gene>
    <name evidence="2" type="ORF">FL583_03035</name>
</gene>
<dbReference type="Proteomes" id="UP000317982">
    <property type="component" value="Unassembled WGS sequence"/>
</dbReference>
<feature type="transmembrane region" description="Helical" evidence="1">
    <location>
        <begin position="221"/>
        <end position="242"/>
    </location>
</feature>
<dbReference type="InParanoid" id="A0A545AYI5"/>
<dbReference type="EMBL" id="VIRS01000002">
    <property type="protein sequence ID" value="TQS46383.1"/>
    <property type="molecule type" value="Genomic_DNA"/>
</dbReference>
<dbReference type="RefSeq" id="WP_142702901.1">
    <property type="nucleotide sequence ID" value="NZ_VIRS01000002.1"/>
</dbReference>
<dbReference type="AlphaFoldDB" id="A0A545AYI5"/>
<evidence type="ECO:0000313" key="2">
    <source>
        <dbReference type="EMBL" id="TQS46383.1"/>
    </source>
</evidence>
<feature type="transmembrane region" description="Helical" evidence="1">
    <location>
        <begin position="92"/>
        <end position="118"/>
    </location>
</feature>
<dbReference type="GO" id="GO:0005886">
    <property type="term" value="C:plasma membrane"/>
    <property type="evidence" value="ECO:0007669"/>
    <property type="project" value="UniProtKB-SubCell"/>
</dbReference>
<protein>
    <submittedName>
        <fullName evidence="2">ABC transporter permease subunit</fullName>
    </submittedName>
</protein>
<dbReference type="GO" id="GO:0140359">
    <property type="term" value="F:ABC-type transporter activity"/>
    <property type="evidence" value="ECO:0007669"/>
    <property type="project" value="InterPro"/>
</dbReference>
<keyword evidence="3" id="KW-1185">Reference proteome</keyword>